<dbReference type="PANTHER" id="PTHR43441:SF5">
    <property type="entry name" value="FAMILY ACETYLTRANSFERASE, PUTATIVE-RELATED"/>
    <property type="match status" value="1"/>
</dbReference>
<keyword evidence="3" id="KW-1185">Reference proteome</keyword>
<reference evidence="2" key="2">
    <citation type="submission" date="2021-10" db="EMBL/GenBank/DDBJ databases">
        <title>Phylogenomics reveals ancestral predisposition of the termite-cultivated fungus Termitomyces towards a domesticated lifestyle.</title>
        <authorList>
            <person name="Auxier B."/>
            <person name="Grum-Grzhimaylo A."/>
            <person name="Cardenas M.E."/>
            <person name="Lodge J.D."/>
            <person name="Laessoe T."/>
            <person name="Pedersen O."/>
            <person name="Smith M.E."/>
            <person name="Kuyper T.W."/>
            <person name="Franco-Molano E.A."/>
            <person name="Baroni T.J."/>
            <person name="Aanen D.K."/>
        </authorList>
    </citation>
    <scope>NUCLEOTIDE SEQUENCE</scope>
    <source>
        <strain evidence="2">AP01</strain>
        <tissue evidence="2">Mycelium</tissue>
    </source>
</reference>
<feature type="domain" description="N-acetyltransferase" evidence="1">
    <location>
        <begin position="206"/>
        <end position="382"/>
    </location>
</feature>
<comment type="caution">
    <text evidence="2">The sequence shown here is derived from an EMBL/GenBank/DDBJ whole genome shotgun (WGS) entry which is preliminary data.</text>
</comment>
<dbReference type="InterPro" id="IPR016181">
    <property type="entry name" value="Acyl_CoA_acyltransferase"/>
</dbReference>
<reference evidence="2" key="1">
    <citation type="submission" date="2020-07" db="EMBL/GenBank/DDBJ databases">
        <authorList>
            <person name="Nieuwenhuis M."/>
            <person name="Van De Peppel L.J.J."/>
        </authorList>
    </citation>
    <scope>NUCLEOTIDE SEQUENCE</scope>
    <source>
        <strain evidence="2">AP01</strain>
        <tissue evidence="2">Mycelium</tissue>
    </source>
</reference>
<evidence type="ECO:0000313" key="3">
    <source>
        <dbReference type="Proteomes" id="UP000775547"/>
    </source>
</evidence>
<protein>
    <recommendedName>
        <fullName evidence="1">N-acetyltransferase domain-containing protein</fullName>
    </recommendedName>
</protein>
<organism evidence="2 3">
    <name type="scientific">Asterophora parasitica</name>
    <dbReference type="NCBI Taxonomy" id="117018"/>
    <lineage>
        <taxon>Eukaryota</taxon>
        <taxon>Fungi</taxon>
        <taxon>Dikarya</taxon>
        <taxon>Basidiomycota</taxon>
        <taxon>Agaricomycotina</taxon>
        <taxon>Agaricomycetes</taxon>
        <taxon>Agaricomycetidae</taxon>
        <taxon>Agaricales</taxon>
        <taxon>Tricholomatineae</taxon>
        <taxon>Lyophyllaceae</taxon>
        <taxon>Asterophora</taxon>
    </lineage>
</organism>
<dbReference type="InterPro" id="IPR000182">
    <property type="entry name" value="GNAT_dom"/>
</dbReference>
<dbReference type="Pfam" id="PF13302">
    <property type="entry name" value="Acetyltransf_3"/>
    <property type="match status" value="1"/>
</dbReference>
<proteinExistence type="predicted"/>
<evidence type="ECO:0000259" key="1">
    <source>
        <dbReference type="PROSITE" id="PS51186"/>
    </source>
</evidence>
<dbReference type="Proteomes" id="UP000775547">
    <property type="component" value="Unassembled WGS sequence"/>
</dbReference>
<dbReference type="GO" id="GO:0008999">
    <property type="term" value="F:protein-N-terminal-alanine acetyltransferase activity"/>
    <property type="evidence" value="ECO:0007669"/>
    <property type="project" value="TreeGrafter"/>
</dbReference>
<gene>
    <name evidence="2" type="ORF">DXG03_002075</name>
</gene>
<name>A0A9P7G496_9AGAR</name>
<sequence length="428" mass="46566">MSNIIAIGQNGRPVRPIPTRAHNVSFSNANTEAADIIKYVLHKIDPIEFHKTFATGLKNLSPLHLNNLVAALKSANVVSDLDVAAATDKTLRHCARCHKGYVERHNSRNVCVIFHQAPEVRQMAITAAGPLAEATNVRIHANNSSAFASISNKDHDASGAIVMPMSVEVVYPCCGLTTKVGAAASPCFIGRHTGREEAVVVNGKNIRKFPYTPAGTDLDPSVHLEQFFAIPPPSYEYFPWGPFHTSDQFNRTLIEGRIQPNPACVLFAIYDKTKVTESGNKDGAIAGVIGFCDASAANLHAEIAFVMTSPPFQRTHVTSNAIGLLLHWALDLPSEGGLGLRRVVWKASPLNEKSVNAAERMGFTKEGILRWNWVLPEGKVLGGNGKERREGDPRKNSLGRDTVVLSLCWDDWEPSGRARVDAVMARTA</sequence>
<dbReference type="Gene3D" id="3.40.630.30">
    <property type="match status" value="1"/>
</dbReference>
<dbReference type="PROSITE" id="PS51186">
    <property type="entry name" value="GNAT"/>
    <property type="match status" value="1"/>
</dbReference>
<dbReference type="InterPro" id="IPR051908">
    <property type="entry name" value="Ribosomal_N-acetyltransferase"/>
</dbReference>
<evidence type="ECO:0000313" key="2">
    <source>
        <dbReference type="EMBL" id="KAG5642816.1"/>
    </source>
</evidence>
<accession>A0A9P7G496</accession>
<dbReference type="EMBL" id="JABCKV010000154">
    <property type="protein sequence ID" value="KAG5642816.1"/>
    <property type="molecule type" value="Genomic_DNA"/>
</dbReference>
<dbReference type="OrthoDB" id="41238at2759"/>
<dbReference type="AlphaFoldDB" id="A0A9P7G496"/>
<dbReference type="SUPFAM" id="SSF55729">
    <property type="entry name" value="Acyl-CoA N-acyltransferases (Nat)"/>
    <property type="match status" value="1"/>
</dbReference>
<dbReference type="GO" id="GO:1990189">
    <property type="term" value="F:protein N-terminal-serine acetyltransferase activity"/>
    <property type="evidence" value="ECO:0007669"/>
    <property type="project" value="TreeGrafter"/>
</dbReference>
<dbReference type="PANTHER" id="PTHR43441">
    <property type="entry name" value="RIBOSOMAL-PROTEIN-SERINE ACETYLTRANSFERASE"/>
    <property type="match status" value="1"/>
</dbReference>